<protein>
    <submittedName>
        <fullName evidence="1">Uncharacterized protein</fullName>
    </submittedName>
</protein>
<sequence length="103" mass="11744">MDFIFIYTSGGVFITLPDFIHHGGITAAPIGEEQQEAENFLYTMGEVSEETGRDLPEPSELDEVNLRTNLNYFDMIREDSDGEVGKPHRIEIKYIETDFKPSK</sequence>
<dbReference type="RefSeq" id="WP_204502280.1">
    <property type="nucleotide sequence ID" value="NZ_JAFBDR010000040.1"/>
</dbReference>
<reference evidence="1 2" key="1">
    <citation type="submission" date="2021-01" db="EMBL/GenBank/DDBJ databases">
        <title>Genomic Encyclopedia of Type Strains, Phase IV (KMG-IV): sequencing the most valuable type-strain genomes for metagenomic binning, comparative biology and taxonomic classification.</title>
        <authorList>
            <person name="Goeker M."/>
        </authorList>
    </citation>
    <scope>NUCLEOTIDE SEQUENCE [LARGE SCALE GENOMIC DNA]</scope>
    <source>
        <strain evidence="1 2">DSM 23711</strain>
    </source>
</reference>
<name>A0ABS2N693_9BACI</name>
<accession>A0ABS2N693</accession>
<comment type="caution">
    <text evidence="1">The sequence shown here is derived from an EMBL/GenBank/DDBJ whole genome shotgun (WGS) entry which is preliminary data.</text>
</comment>
<organism evidence="1 2">
    <name type="scientific">Aquibacillus albus</name>
    <dbReference type="NCBI Taxonomy" id="1168171"/>
    <lineage>
        <taxon>Bacteria</taxon>
        <taxon>Bacillati</taxon>
        <taxon>Bacillota</taxon>
        <taxon>Bacilli</taxon>
        <taxon>Bacillales</taxon>
        <taxon>Bacillaceae</taxon>
        <taxon>Aquibacillus</taxon>
    </lineage>
</organism>
<evidence type="ECO:0000313" key="2">
    <source>
        <dbReference type="Proteomes" id="UP001296943"/>
    </source>
</evidence>
<proteinExistence type="predicted"/>
<keyword evidence="2" id="KW-1185">Reference proteome</keyword>
<evidence type="ECO:0000313" key="1">
    <source>
        <dbReference type="EMBL" id="MBM7573644.1"/>
    </source>
</evidence>
<gene>
    <name evidence="1" type="ORF">JOC48_004211</name>
</gene>
<dbReference type="Proteomes" id="UP001296943">
    <property type="component" value="Unassembled WGS sequence"/>
</dbReference>
<dbReference type="EMBL" id="JAFBDR010000040">
    <property type="protein sequence ID" value="MBM7573644.1"/>
    <property type="molecule type" value="Genomic_DNA"/>
</dbReference>